<gene>
    <name evidence="1" type="ORF">D0Z68_00515</name>
</gene>
<evidence type="ECO:0000313" key="1">
    <source>
        <dbReference type="EMBL" id="AXU07095.1"/>
    </source>
</evidence>
<dbReference type="EMBL" id="CP032049">
    <property type="protein sequence ID" value="AXU07095.1"/>
    <property type="molecule type" value="Genomic_DNA"/>
</dbReference>
<keyword evidence="2" id="KW-1185">Reference proteome</keyword>
<accession>A0ABM6YHI5</accession>
<dbReference type="NCBIfam" id="TIGR01045">
    <property type="entry name" value="RPE1"/>
    <property type="match status" value="1"/>
</dbReference>
<reference evidence="1 2" key="1">
    <citation type="submission" date="2018-08" db="EMBL/GenBank/DDBJ databases">
        <title>Complete genomic DNA sequence of Rickettsia japonica in China.</title>
        <authorList>
            <person name="Lu Q."/>
            <person name="Li C."/>
        </authorList>
    </citation>
    <scope>NUCLEOTIDE SEQUENCE [LARGE SCALE GENOMIC DNA]</scope>
    <source>
        <strain evidence="1 2">LA4/2015</strain>
    </source>
</reference>
<proteinExistence type="predicted"/>
<sequence length="52" mass="6197">MRLLFELAYREEFGGHTERSTAAYKKVHEDASTRLTYKLPLEVEFQKKSIDY</sequence>
<name>A0ABM6YHI5_RICJA</name>
<protein>
    <submittedName>
        <fullName evidence="1">Palindromic element RPE1 domain-containing protein</fullName>
    </submittedName>
</protein>
<dbReference type="InterPro" id="IPR005728">
    <property type="entry name" value="RPE1"/>
</dbReference>
<evidence type="ECO:0000313" key="2">
    <source>
        <dbReference type="Proteomes" id="UP000258667"/>
    </source>
</evidence>
<organism evidence="1 2">
    <name type="scientific">Rickettsia japonica</name>
    <dbReference type="NCBI Taxonomy" id="35790"/>
    <lineage>
        <taxon>Bacteria</taxon>
        <taxon>Pseudomonadati</taxon>
        <taxon>Pseudomonadota</taxon>
        <taxon>Alphaproteobacteria</taxon>
        <taxon>Rickettsiales</taxon>
        <taxon>Rickettsiaceae</taxon>
        <taxon>Rickettsieae</taxon>
        <taxon>Rickettsia</taxon>
        <taxon>spotted fever group</taxon>
    </lineage>
</organism>
<dbReference type="Proteomes" id="UP000258667">
    <property type="component" value="Chromosome"/>
</dbReference>